<dbReference type="Proteomes" id="UP000077271">
    <property type="component" value="Unassembled WGS sequence"/>
</dbReference>
<name>A0A177KNF9_9BACI</name>
<evidence type="ECO:0008006" key="3">
    <source>
        <dbReference type="Google" id="ProtNLM"/>
    </source>
</evidence>
<gene>
    <name evidence="1" type="ORF">AWH48_08760</name>
</gene>
<accession>A0A177KNF9</accession>
<comment type="caution">
    <text evidence="1">The sequence shown here is derived from an EMBL/GenBank/DDBJ whole genome shotgun (WGS) entry which is preliminary data.</text>
</comment>
<evidence type="ECO:0000313" key="1">
    <source>
        <dbReference type="EMBL" id="OAH54667.1"/>
    </source>
</evidence>
<dbReference type="InterPro" id="IPR025062">
    <property type="entry name" value="DUF4003"/>
</dbReference>
<dbReference type="RefSeq" id="WP_063975231.1">
    <property type="nucleotide sequence ID" value="NZ_LQWZ01000033.1"/>
</dbReference>
<dbReference type="OrthoDB" id="1778393at2"/>
<dbReference type="Pfam" id="PF13170">
    <property type="entry name" value="DUF4003"/>
    <property type="match status" value="1"/>
</dbReference>
<reference evidence="1 2" key="1">
    <citation type="submission" date="2016-01" db="EMBL/GenBank/DDBJ databases">
        <title>Investigation of taxonomic status of Bacillus aminovorans.</title>
        <authorList>
            <person name="Verma A."/>
            <person name="Pal Y."/>
            <person name="Krishnamurthi S."/>
        </authorList>
    </citation>
    <scope>NUCLEOTIDE SEQUENCE [LARGE SCALE GENOMIC DNA]</scope>
    <source>
        <strain evidence="1 2">DSM 4337</strain>
    </source>
</reference>
<protein>
    <recommendedName>
        <fullName evidence="3">DUF4003 domain-containing protein</fullName>
    </recommendedName>
</protein>
<dbReference type="AlphaFoldDB" id="A0A177KNF9"/>
<sequence length="304" mass="33749">MNGKLIEENVSILRKTAGKWMDKRLVLLTAAQFAARQEQIDGQTFTSLSNKVRKTGSVFSPLRTIHFPMTGLLMTKEGDPNESLEKLLISYETLRSAGLRSSAYTYIAAFLVEDSTRPERIKEIFEEMKRYHRFLTSYEDYPAAVIMAKRPESVVELVDSSEMYYRYLNEKGFWKGNDLQFLANMLVMDGMFRDQSAEAVLRAKKDLEIHGLKVKTMHYPAIGIIALSGKIEEAVQIAQELINMKLFKWSKEMAITVAAIFASQAYIDSSAGLTAAVQAMIQAQQAAIAAAAAGTVAASSSSGS</sequence>
<dbReference type="EMBL" id="LQWZ01000033">
    <property type="protein sequence ID" value="OAH54667.1"/>
    <property type="molecule type" value="Genomic_DNA"/>
</dbReference>
<organism evidence="1 2">
    <name type="scientific">Domibacillus aminovorans</name>
    <dbReference type="NCBI Taxonomy" id="29332"/>
    <lineage>
        <taxon>Bacteria</taxon>
        <taxon>Bacillati</taxon>
        <taxon>Bacillota</taxon>
        <taxon>Bacilli</taxon>
        <taxon>Bacillales</taxon>
        <taxon>Bacillaceae</taxon>
        <taxon>Domibacillus</taxon>
    </lineage>
</organism>
<proteinExistence type="predicted"/>
<evidence type="ECO:0000313" key="2">
    <source>
        <dbReference type="Proteomes" id="UP000077271"/>
    </source>
</evidence>